<dbReference type="InterPro" id="IPR050834">
    <property type="entry name" value="Glycosyltransf_2"/>
</dbReference>
<dbReference type="EMBL" id="JACNJH010000259">
    <property type="protein sequence ID" value="MBC8363134.1"/>
    <property type="molecule type" value="Genomic_DNA"/>
</dbReference>
<evidence type="ECO:0000313" key="3">
    <source>
        <dbReference type="Proteomes" id="UP000603434"/>
    </source>
</evidence>
<accession>A0A8J6NQP5</accession>
<name>A0A8J6NQP5_9BACT</name>
<dbReference type="Pfam" id="PF00535">
    <property type="entry name" value="Glycos_transf_2"/>
    <property type="match status" value="1"/>
</dbReference>
<reference evidence="2 3" key="1">
    <citation type="submission" date="2020-08" db="EMBL/GenBank/DDBJ databases">
        <title>Bridging the membrane lipid divide: bacteria of the FCB group superphylum have the potential to synthesize archaeal ether lipids.</title>
        <authorList>
            <person name="Villanueva L."/>
            <person name="Von Meijenfeldt F.A.B."/>
            <person name="Westbye A.B."/>
            <person name="Yadav S."/>
            <person name="Hopmans E.C."/>
            <person name="Dutilh B.E."/>
            <person name="Sinninghe Damste J.S."/>
        </authorList>
    </citation>
    <scope>NUCLEOTIDE SEQUENCE [LARGE SCALE GENOMIC DNA]</scope>
    <source>
        <strain evidence="2">NIOZ-UU30</strain>
    </source>
</reference>
<evidence type="ECO:0000259" key="1">
    <source>
        <dbReference type="Pfam" id="PF00535"/>
    </source>
</evidence>
<dbReference type="AlphaFoldDB" id="A0A8J6NQP5"/>
<dbReference type="InterPro" id="IPR001173">
    <property type="entry name" value="Glyco_trans_2-like"/>
</dbReference>
<proteinExistence type="predicted"/>
<dbReference type="SUPFAM" id="SSF53448">
    <property type="entry name" value="Nucleotide-diphospho-sugar transferases"/>
    <property type="match status" value="1"/>
</dbReference>
<dbReference type="Gene3D" id="3.90.550.10">
    <property type="entry name" value="Spore Coat Polysaccharide Biosynthesis Protein SpsA, Chain A"/>
    <property type="match status" value="1"/>
</dbReference>
<sequence>MDLSPLVINSQGKNSNPSNKHDVSNMVAVVVTHNRKNLLSKCIDAILNQTALCDIVVLDNASTDGTKEFFNDGDFIGDRRSFVHYLRLKENIGGAGGFHFGLKYAMLQRWEWFWLMDDDAVPEPDALENLLSRAEHEKTIYGSVAIGMESGKKRLCWPAEIRGRKKEQFIEYYDLLNDLNEVEGIPFLGFFIHRSIVRKIGLPNPDFFIYGDDKEYCERAKKNGVKLIIVKNSVIYHPLPDDDITFRFMHIKIIYRSLPSWKIYYNVRNKIFIGKKYYGRRLWLQTIPGILFRAFVSLIKEKKGLSLLHVYMIAFIDGFSDLPEKTFCDIRKMDNRSR</sequence>
<dbReference type="CDD" id="cd04185">
    <property type="entry name" value="GT_2_like_b"/>
    <property type="match status" value="1"/>
</dbReference>
<dbReference type="PANTHER" id="PTHR43685">
    <property type="entry name" value="GLYCOSYLTRANSFERASE"/>
    <property type="match status" value="1"/>
</dbReference>
<evidence type="ECO:0000313" key="2">
    <source>
        <dbReference type="EMBL" id="MBC8363134.1"/>
    </source>
</evidence>
<protein>
    <submittedName>
        <fullName evidence="2">Glycosyltransferase family 2 protein</fullName>
    </submittedName>
</protein>
<feature type="domain" description="Glycosyltransferase 2-like" evidence="1">
    <location>
        <begin position="29"/>
        <end position="197"/>
    </location>
</feature>
<dbReference type="InterPro" id="IPR029044">
    <property type="entry name" value="Nucleotide-diphossugar_trans"/>
</dbReference>
<comment type="caution">
    <text evidence="2">The sequence shown here is derived from an EMBL/GenBank/DDBJ whole genome shotgun (WGS) entry which is preliminary data.</text>
</comment>
<gene>
    <name evidence="2" type="ORF">H8E23_17250</name>
</gene>
<organism evidence="2 3">
    <name type="scientific">Candidatus Desulfatibia profunda</name>
    <dbReference type="NCBI Taxonomy" id="2841695"/>
    <lineage>
        <taxon>Bacteria</taxon>
        <taxon>Pseudomonadati</taxon>
        <taxon>Thermodesulfobacteriota</taxon>
        <taxon>Desulfobacteria</taxon>
        <taxon>Desulfobacterales</taxon>
        <taxon>Desulfobacterales incertae sedis</taxon>
        <taxon>Candidatus Desulfatibia</taxon>
    </lineage>
</organism>
<dbReference type="Proteomes" id="UP000603434">
    <property type="component" value="Unassembled WGS sequence"/>
</dbReference>
<dbReference type="PANTHER" id="PTHR43685:SF2">
    <property type="entry name" value="GLYCOSYLTRANSFERASE 2-LIKE DOMAIN-CONTAINING PROTEIN"/>
    <property type="match status" value="1"/>
</dbReference>